<evidence type="ECO:0000313" key="3">
    <source>
        <dbReference type="Proteomes" id="UP000663879"/>
    </source>
</evidence>
<dbReference type="Proteomes" id="UP000663879">
    <property type="component" value="Unassembled WGS sequence"/>
</dbReference>
<dbReference type="InterPro" id="IPR036322">
    <property type="entry name" value="WD40_repeat_dom_sf"/>
</dbReference>
<feature type="compositionally biased region" description="Polar residues" evidence="1">
    <location>
        <begin position="639"/>
        <end position="655"/>
    </location>
</feature>
<feature type="region of interest" description="Disordered" evidence="1">
    <location>
        <begin position="628"/>
        <end position="655"/>
    </location>
</feature>
<dbReference type="SUPFAM" id="SSF50978">
    <property type="entry name" value="WD40 repeat-like"/>
    <property type="match status" value="1"/>
</dbReference>
<sequence>MKNILNLVVNFFQKCIEDRFLIARSIILRNTFIPILFNTVLQCGTSDGVFNTYNILSGKRKINILPSFDRTLNTIDKFYLIDSNALTVSTRKNEIALWDYKNGKIVSIIQIEENKLTGNVRKIKIILEQNLIIILMSTAQIGFFKFNHSKIEFLRKIIFDDNRTLSSNLIFLNEPSNENIKIFDLKNLISYKIKLDNSNLTPIEIDRKLIENQNAFDNNLICFLPELESTLIIDKHLNYFSYSSYQNSIRFLNSKDEKLVKKFFNLYGKSYEFKYKIISHTNSCLIVEITAKNEVKSLNSLIINFKIISNINRSTISIELEVLKAYQGQKFKIIKRPEIFLCLYTGFDLDTNSVMDPNELEFLHSQKTILNDKIIILNLKKDEKIFELDISEKLNNLDFNLDYLIYTDCNKNVYLYRIKDSMLLSYLKFYTEDRGIEIKEKFVCFNMNDKRLFSLFIVDPKKEESRNDLRVLRQKCIKENVKNFDVEESFEPIFDDSSSNSELDSTSDETGSDDDEEEVVKEKVTEELRKKSSSKSGRSTASRDPRVKFHNKRVVYPVEIKNSRMDRADWLKNFLEKIDKQSENRFSVSRMSKTEIDEDEQSDEKDNYESEIEVKNFGNELRAIMASTRRDENSIEPKLQNQGLHVRTANISSKA</sequence>
<reference evidence="2" key="1">
    <citation type="submission" date="2021-02" db="EMBL/GenBank/DDBJ databases">
        <authorList>
            <person name="Nowell W R."/>
        </authorList>
    </citation>
    <scope>NUCLEOTIDE SEQUENCE</scope>
    <source>
        <strain evidence="2">Ploen Becks lab</strain>
    </source>
</reference>
<evidence type="ECO:0000256" key="1">
    <source>
        <dbReference type="SAM" id="MobiDB-lite"/>
    </source>
</evidence>
<name>A0A814N848_9BILA</name>
<gene>
    <name evidence="2" type="ORF">OXX778_LOCUS20521</name>
</gene>
<dbReference type="AlphaFoldDB" id="A0A814N848"/>
<accession>A0A814N848</accession>
<feature type="compositionally biased region" description="Low complexity" evidence="1">
    <location>
        <begin position="495"/>
        <end position="504"/>
    </location>
</feature>
<dbReference type="OrthoDB" id="10627051at2759"/>
<feature type="region of interest" description="Disordered" evidence="1">
    <location>
        <begin position="493"/>
        <end position="548"/>
    </location>
</feature>
<feature type="region of interest" description="Disordered" evidence="1">
    <location>
        <begin position="585"/>
        <end position="610"/>
    </location>
</feature>
<feature type="compositionally biased region" description="Acidic residues" evidence="1">
    <location>
        <begin position="505"/>
        <end position="519"/>
    </location>
</feature>
<feature type="non-terminal residue" evidence="2">
    <location>
        <position position="1"/>
    </location>
</feature>
<protein>
    <submittedName>
        <fullName evidence="2">Uncharacterized protein</fullName>
    </submittedName>
</protein>
<organism evidence="2 3">
    <name type="scientific">Brachionus calyciflorus</name>
    <dbReference type="NCBI Taxonomy" id="104777"/>
    <lineage>
        <taxon>Eukaryota</taxon>
        <taxon>Metazoa</taxon>
        <taxon>Spiralia</taxon>
        <taxon>Gnathifera</taxon>
        <taxon>Rotifera</taxon>
        <taxon>Eurotatoria</taxon>
        <taxon>Monogononta</taxon>
        <taxon>Pseudotrocha</taxon>
        <taxon>Ploima</taxon>
        <taxon>Brachionidae</taxon>
        <taxon>Brachionus</taxon>
    </lineage>
</organism>
<dbReference type="EMBL" id="CAJNOC010006887">
    <property type="protein sequence ID" value="CAF1087971.1"/>
    <property type="molecule type" value="Genomic_DNA"/>
</dbReference>
<proteinExistence type="predicted"/>
<keyword evidence="3" id="KW-1185">Reference proteome</keyword>
<feature type="compositionally biased region" description="Basic and acidic residues" evidence="1">
    <location>
        <begin position="520"/>
        <end position="530"/>
    </location>
</feature>
<comment type="caution">
    <text evidence="2">The sequence shown here is derived from an EMBL/GenBank/DDBJ whole genome shotgun (WGS) entry which is preliminary data.</text>
</comment>
<evidence type="ECO:0000313" key="2">
    <source>
        <dbReference type="EMBL" id="CAF1087971.1"/>
    </source>
</evidence>